<accession>A0AA36BJM5</accession>
<sequence>MYEDNTAYRHVTTLGRTGWLRDLGGVTIKIVNNYTEYPKINVPNIKMDRNKIMEKFNYDFNLEERVLREFREGMRN</sequence>
<name>A0AA36BJM5_OCTVU</name>
<dbReference type="AlphaFoldDB" id="A0AA36BJM5"/>
<protein>
    <submittedName>
        <fullName evidence="1">Uncharacterized protein</fullName>
    </submittedName>
</protein>
<dbReference type="Proteomes" id="UP001162480">
    <property type="component" value="Chromosome 17"/>
</dbReference>
<gene>
    <name evidence="1" type="ORF">OCTVUL_1B022872</name>
</gene>
<dbReference type="EMBL" id="OX597830">
    <property type="protein sequence ID" value="CAI9734967.1"/>
    <property type="molecule type" value="Genomic_DNA"/>
</dbReference>
<reference evidence="1" key="1">
    <citation type="submission" date="2023-08" db="EMBL/GenBank/DDBJ databases">
        <authorList>
            <person name="Alioto T."/>
            <person name="Alioto T."/>
            <person name="Gomez Garrido J."/>
        </authorList>
    </citation>
    <scope>NUCLEOTIDE SEQUENCE</scope>
</reference>
<evidence type="ECO:0000313" key="1">
    <source>
        <dbReference type="EMBL" id="CAI9734967.1"/>
    </source>
</evidence>
<organism evidence="1 2">
    <name type="scientific">Octopus vulgaris</name>
    <name type="common">Common octopus</name>
    <dbReference type="NCBI Taxonomy" id="6645"/>
    <lineage>
        <taxon>Eukaryota</taxon>
        <taxon>Metazoa</taxon>
        <taxon>Spiralia</taxon>
        <taxon>Lophotrochozoa</taxon>
        <taxon>Mollusca</taxon>
        <taxon>Cephalopoda</taxon>
        <taxon>Coleoidea</taxon>
        <taxon>Octopodiformes</taxon>
        <taxon>Octopoda</taxon>
        <taxon>Incirrata</taxon>
        <taxon>Octopodidae</taxon>
        <taxon>Octopus</taxon>
    </lineage>
</organism>
<proteinExistence type="predicted"/>
<evidence type="ECO:0000313" key="2">
    <source>
        <dbReference type="Proteomes" id="UP001162480"/>
    </source>
</evidence>
<keyword evidence="2" id="KW-1185">Reference proteome</keyword>